<dbReference type="FunFam" id="3.40.50.980:FF:000001">
    <property type="entry name" value="Non-ribosomal peptide synthetase"/>
    <property type="match status" value="1"/>
</dbReference>
<dbReference type="SUPFAM" id="SSF56801">
    <property type="entry name" value="Acetyl-CoA synthetase-like"/>
    <property type="match status" value="1"/>
</dbReference>
<dbReference type="GO" id="GO:0031177">
    <property type="term" value="F:phosphopantetheine binding"/>
    <property type="evidence" value="ECO:0007669"/>
    <property type="project" value="TreeGrafter"/>
</dbReference>
<sequence length="415" mass="45148">QSSQPVAKFDLQLALSERDGQIVGGLEYASGLYEPETVVQMGEYLRRILTQMVEDSEQPLATVALLNTEQHRQIVHDWNRTERDTSRQPDCVTRFEAIVQRVPNAVALLADEQALTYAELNQSANRLAHYLIQQGVKPEQRVGLCLERSPQMVIGLLAILKAGAAYVPFDPAYPAERLAFMFGDAAPTLLLTQASLRADLPQLRDTLSICCLDVDAQQWAQCSDCNPHVPVSPGNLAYVLYTSGSTGRPKGVAHSRAALDNLIAWQLEQAPVSQRVLQFASLNFDVSFQEICSTLCQGGSLVLMSETARKDLASLRPTLVAEGVQRAFLPFAVLQQLAGLSESDAARPADGCEIVTAGEALLINDELRAFVCGLGGAQLHNQYGPTETHVVSQFSLNCDEAGQWPDAPPIGRPIA</sequence>
<feature type="domain" description="AMP-dependent synthetase/ligase" evidence="1">
    <location>
        <begin position="95"/>
        <end position="414"/>
    </location>
</feature>
<dbReference type="AlphaFoldDB" id="A0A658KEV2"/>
<dbReference type="GO" id="GO:0009366">
    <property type="term" value="C:enterobactin synthetase complex"/>
    <property type="evidence" value="ECO:0007669"/>
    <property type="project" value="TreeGrafter"/>
</dbReference>
<name>A0A658KEV2_PSEA0</name>
<feature type="domain" description="Condensation" evidence="2">
    <location>
        <begin position="4"/>
        <end position="74"/>
    </location>
</feature>
<dbReference type="Proteomes" id="UP000270873">
    <property type="component" value="Unassembled WGS sequence"/>
</dbReference>
<dbReference type="GO" id="GO:0009239">
    <property type="term" value="P:enterobactin biosynthetic process"/>
    <property type="evidence" value="ECO:0007669"/>
    <property type="project" value="TreeGrafter"/>
</dbReference>
<dbReference type="GO" id="GO:0047527">
    <property type="term" value="F:2,3-dihydroxybenzoate-serine ligase activity"/>
    <property type="evidence" value="ECO:0007669"/>
    <property type="project" value="TreeGrafter"/>
</dbReference>
<dbReference type="GO" id="GO:0005829">
    <property type="term" value="C:cytosol"/>
    <property type="evidence" value="ECO:0007669"/>
    <property type="project" value="TreeGrafter"/>
</dbReference>
<dbReference type="Gene3D" id="3.30.559.30">
    <property type="entry name" value="Nonribosomal peptide synthetase, condensation domain"/>
    <property type="match status" value="1"/>
</dbReference>
<dbReference type="Pfam" id="PF00668">
    <property type="entry name" value="Condensation"/>
    <property type="match status" value="1"/>
</dbReference>
<dbReference type="GO" id="GO:0043041">
    <property type="term" value="P:amino acid activation for nonribosomal peptide biosynthetic process"/>
    <property type="evidence" value="ECO:0007669"/>
    <property type="project" value="TreeGrafter"/>
</dbReference>
<accession>A0A658KEV2</accession>
<dbReference type="EMBL" id="RBSP01000166">
    <property type="protein sequence ID" value="RMS52742.1"/>
    <property type="molecule type" value="Genomic_DNA"/>
</dbReference>
<dbReference type="Gene3D" id="3.40.50.980">
    <property type="match status" value="2"/>
</dbReference>
<dbReference type="InterPro" id="IPR020845">
    <property type="entry name" value="AMP-binding_CS"/>
</dbReference>
<evidence type="ECO:0000259" key="1">
    <source>
        <dbReference type="Pfam" id="PF00501"/>
    </source>
</evidence>
<reference evidence="3 4" key="1">
    <citation type="submission" date="2018-08" db="EMBL/GenBank/DDBJ databases">
        <title>Recombination of ecologically and evolutionarily significant loci maintains genetic cohesion in the Pseudomonas syringae species complex.</title>
        <authorList>
            <person name="Dillon M."/>
            <person name="Thakur S."/>
            <person name="Almeida R.N.D."/>
            <person name="Weir B.S."/>
            <person name="Guttman D.S."/>
        </authorList>
    </citation>
    <scope>NUCLEOTIDE SEQUENCE [LARGE SCALE GENOMIC DNA]</scope>
    <source>
        <strain evidence="3 4">ICMP 7847</strain>
    </source>
</reference>
<feature type="non-terminal residue" evidence="3">
    <location>
        <position position="1"/>
    </location>
</feature>
<organism evidence="3 4">
    <name type="scientific">Pseudomonas amygdali pv. photiniae</name>
    <dbReference type="NCBI Taxonomy" id="251724"/>
    <lineage>
        <taxon>Bacteria</taxon>
        <taxon>Pseudomonadati</taxon>
        <taxon>Pseudomonadota</taxon>
        <taxon>Gammaproteobacteria</taxon>
        <taxon>Pseudomonadales</taxon>
        <taxon>Pseudomonadaceae</taxon>
        <taxon>Pseudomonas</taxon>
        <taxon>Pseudomonas amygdali</taxon>
    </lineage>
</organism>
<dbReference type="PANTHER" id="PTHR45527:SF1">
    <property type="entry name" value="FATTY ACID SYNTHASE"/>
    <property type="match status" value="1"/>
</dbReference>
<proteinExistence type="predicted"/>
<dbReference type="InterPro" id="IPR000873">
    <property type="entry name" value="AMP-dep_synth/lig_dom"/>
</dbReference>
<dbReference type="InterPro" id="IPR001242">
    <property type="entry name" value="Condensation_dom"/>
</dbReference>
<dbReference type="PANTHER" id="PTHR45527">
    <property type="entry name" value="NONRIBOSOMAL PEPTIDE SYNTHETASE"/>
    <property type="match status" value="1"/>
</dbReference>
<dbReference type="SUPFAM" id="SSF52777">
    <property type="entry name" value="CoA-dependent acyltransferases"/>
    <property type="match status" value="1"/>
</dbReference>
<evidence type="ECO:0000313" key="4">
    <source>
        <dbReference type="Proteomes" id="UP000270873"/>
    </source>
</evidence>
<evidence type="ECO:0000313" key="3">
    <source>
        <dbReference type="EMBL" id="RMS52742.1"/>
    </source>
</evidence>
<evidence type="ECO:0000259" key="2">
    <source>
        <dbReference type="Pfam" id="PF00668"/>
    </source>
</evidence>
<protein>
    <submittedName>
        <fullName evidence="3">Non-ribosomal peptide synthetase module</fullName>
    </submittedName>
</protein>
<gene>
    <name evidence="3" type="ORF">ALP66_101184</name>
</gene>
<dbReference type="Pfam" id="PF00501">
    <property type="entry name" value="AMP-binding"/>
    <property type="match status" value="1"/>
</dbReference>
<dbReference type="PROSITE" id="PS00455">
    <property type="entry name" value="AMP_BINDING"/>
    <property type="match status" value="1"/>
</dbReference>
<comment type="caution">
    <text evidence="3">The sequence shown here is derived from an EMBL/GenBank/DDBJ whole genome shotgun (WGS) entry which is preliminary data.</text>
</comment>
<feature type="non-terminal residue" evidence="3">
    <location>
        <position position="415"/>
    </location>
</feature>